<dbReference type="PROSITE" id="PS51257">
    <property type="entry name" value="PROKAR_LIPOPROTEIN"/>
    <property type="match status" value="1"/>
</dbReference>
<dbReference type="OrthoDB" id="1551126at2"/>
<proteinExistence type="predicted"/>
<dbReference type="InterPro" id="IPR038232">
    <property type="entry name" value="PknH-like_Extracell_sf"/>
</dbReference>
<sequence>MNRRVRTGAVLAVAALSVWTAACTSVVDGAAVRGDSASPPAVLGERDLDGILLDDEELNGLLGGSGIEVTDEVHEMTDDSGDVSDPDCIGALYTAEEPVYAGTGYAAVLTRLASESGDEYAHWVEETAVIMPSAEAAEEFVDKSAQQWQDCAGRTVSVSDGEDWYDWDLSDVVRTDGILSQKSTALDSIEWQCEHALAAASNVVLEASVCAEQITDEATTLLTEMVAKVAER</sequence>
<evidence type="ECO:0000313" key="3">
    <source>
        <dbReference type="EMBL" id="OAN36145.1"/>
    </source>
</evidence>
<gene>
    <name evidence="3" type="ORF">A4X20_25270</name>
</gene>
<dbReference type="EMBL" id="LWCS01000036">
    <property type="protein sequence ID" value="OAN36145.1"/>
    <property type="molecule type" value="Genomic_DNA"/>
</dbReference>
<evidence type="ECO:0000259" key="2">
    <source>
        <dbReference type="Pfam" id="PF14032"/>
    </source>
</evidence>
<dbReference type="Pfam" id="PF14032">
    <property type="entry name" value="PknH_C"/>
    <property type="match status" value="1"/>
</dbReference>
<dbReference type="Gene3D" id="3.40.1000.70">
    <property type="entry name" value="PknH-like extracellular domain"/>
    <property type="match status" value="1"/>
</dbReference>
<protein>
    <recommendedName>
        <fullName evidence="2">PknH-like extracellular domain-containing protein</fullName>
    </recommendedName>
</protein>
<name>A0A178LSI1_MYCIR</name>
<organism evidence="3 4">
    <name type="scientific">Mycolicibacterium iranicum</name>
    <name type="common">Mycobacterium iranicum</name>
    <dbReference type="NCBI Taxonomy" id="912594"/>
    <lineage>
        <taxon>Bacteria</taxon>
        <taxon>Bacillati</taxon>
        <taxon>Actinomycetota</taxon>
        <taxon>Actinomycetes</taxon>
        <taxon>Mycobacteriales</taxon>
        <taxon>Mycobacteriaceae</taxon>
        <taxon>Mycolicibacterium</taxon>
    </lineage>
</organism>
<dbReference type="InterPro" id="IPR026954">
    <property type="entry name" value="PknH-like_Extracell"/>
</dbReference>
<reference evidence="3 4" key="1">
    <citation type="submission" date="2016-04" db="EMBL/GenBank/DDBJ databases">
        <title>Draft Genome Sequences of Staphylococcus capitis Strain H36, S. capitis Strain H65, S. cohnii Strain H62, S. hominis Strain H69, Mycobacterium iranicum Strain H39, Plantibacter sp. Strain H53, Pseudomonas oryzihabitans Strain H72, and Microbacterium sp. Strain H83, isolated from residential settings.</title>
        <authorList>
            <person name="Lymperopoulou D."/>
            <person name="Adams R.I."/>
            <person name="Lindow S."/>
            <person name="Coil D.A."/>
            <person name="Jospin G."/>
            <person name="Eisen J.A."/>
        </authorList>
    </citation>
    <scope>NUCLEOTIDE SEQUENCE [LARGE SCALE GENOMIC DNA]</scope>
    <source>
        <strain evidence="3 4">H39</strain>
    </source>
</reference>
<evidence type="ECO:0000313" key="4">
    <source>
        <dbReference type="Proteomes" id="UP000078396"/>
    </source>
</evidence>
<feature type="domain" description="PknH-like extracellular" evidence="2">
    <location>
        <begin position="46"/>
        <end position="228"/>
    </location>
</feature>
<feature type="chain" id="PRO_5039289568" description="PknH-like extracellular domain-containing protein" evidence="1">
    <location>
        <begin position="22"/>
        <end position="232"/>
    </location>
</feature>
<dbReference type="Proteomes" id="UP000078396">
    <property type="component" value="Unassembled WGS sequence"/>
</dbReference>
<accession>A0A178LSI1</accession>
<evidence type="ECO:0000256" key="1">
    <source>
        <dbReference type="SAM" id="SignalP"/>
    </source>
</evidence>
<dbReference type="RefSeq" id="WP_082909398.1">
    <property type="nucleotide sequence ID" value="NZ_LWCS01000036.1"/>
</dbReference>
<keyword evidence="1" id="KW-0732">Signal</keyword>
<dbReference type="STRING" id="912594.AWC12_11325"/>
<dbReference type="AlphaFoldDB" id="A0A178LSI1"/>
<comment type="caution">
    <text evidence="3">The sequence shown here is derived from an EMBL/GenBank/DDBJ whole genome shotgun (WGS) entry which is preliminary data.</text>
</comment>
<feature type="signal peptide" evidence="1">
    <location>
        <begin position="1"/>
        <end position="21"/>
    </location>
</feature>